<comment type="caution">
    <text evidence="8">The sequence shown here is derived from an EMBL/GenBank/DDBJ whole genome shotgun (WGS) entry which is preliminary data.</text>
</comment>
<dbReference type="PANTHER" id="PTHR30636">
    <property type="entry name" value="UPF0701 PROTEIN YICC"/>
    <property type="match status" value="1"/>
</dbReference>
<evidence type="ECO:0000313" key="8">
    <source>
        <dbReference type="EMBL" id="MBM7614519.1"/>
    </source>
</evidence>
<accession>A0ABS2NNJ2</accession>
<feature type="domain" description="Endoribonuclease YicC-like N-terminal" evidence="6">
    <location>
        <begin position="3"/>
        <end position="156"/>
    </location>
</feature>
<evidence type="ECO:0000256" key="3">
    <source>
        <dbReference type="ARBA" id="ARBA00022759"/>
    </source>
</evidence>
<protein>
    <submittedName>
        <fullName evidence="8">Uncharacterized protein (TIGR00255 family)</fullName>
    </submittedName>
</protein>
<comment type="cofactor">
    <cofactor evidence="1">
        <name>a divalent metal cation</name>
        <dbReference type="ChEBI" id="CHEBI:60240"/>
    </cofactor>
</comment>
<evidence type="ECO:0000256" key="5">
    <source>
        <dbReference type="ARBA" id="ARBA00035648"/>
    </source>
</evidence>
<dbReference type="InterPro" id="IPR013551">
    <property type="entry name" value="YicC-like_C"/>
</dbReference>
<name>A0ABS2NNJ2_9FIRM</name>
<evidence type="ECO:0000259" key="7">
    <source>
        <dbReference type="Pfam" id="PF08340"/>
    </source>
</evidence>
<dbReference type="Pfam" id="PF08340">
    <property type="entry name" value="YicC-like_C"/>
    <property type="match status" value="1"/>
</dbReference>
<organism evidence="8 9">
    <name type="scientific">Alkaliphilus hydrothermalis</name>
    <dbReference type="NCBI Taxonomy" id="1482730"/>
    <lineage>
        <taxon>Bacteria</taxon>
        <taxon>Bacillati</taxon>
        <taxon>Bacillota</taxon>
        <taxon>Clostridia</taxon>
        <taxon>Peptostreptococcales</taxon>
        <taxon>Natronincolaceae</taxon>
        <taxon>Alkaliphilus</taxon>
    </lineage>
</organism>
<dbReference type="Pfam" id="PF03755">
    <property type="entry name" value="YicC-like_N"/>
    <property type="match status" value="1"/>
</dbReference>
<dbReference type="NCBIfam" id="TIGR00255">
    <property type="entry name" value="YicC/YloC family endoribonuclease"/>
    <property type="match status" value="1"/>
</dbReference>
<dbReference type="EMBL" id="JAFBEE010000005">
    <property type="protein sequence ID" value="MBM7614519.1"/>
    <property type="molecule type" value="Genomic_DNA"/>
</dbReference>
<keyword evidence="3" id="KW-0255">Endonuclease</keyword>
<evidence type="ECO:0000313" key="9">
    <source>
        <dbReference type="Proteomes" id="UP001314796"/>
    </source>
</evidence>
<dbReference type="Proteomes" id="UP001314796">
    <property type="component" value="Unassembled WGS sequence"/>
</dbReference>
<evidence type="ECO:0000259" key="6">
    <source>
        <dbReference type="Pfam" id="PF03755"/>
    </source>
</evidence>
<feature type="domain" description="Endoribonuclease YicC-like C-terminal" evidence="7">
    <location>
        <begin position="173"/>
        <end position="293"/>
    </location>
</feature>
<keyword evidence="4" id="KW-0378">Hydrolase</keyword>
<proteinExistence type="inferred from homology"/>
<dbReference type="InterPro" id="IPR013527">
    <property type="entry name" value="YicC-like_N"/>
</dbReference>
<keyword evidence="9" id="KW-1185">Reference proteome</keyword>
<evidence type="ECO:0000256" key="2">
    <source>
        <dbReference type="ARBA" id="ARBA00022722"/>
    </source>
</evidence>
<reference evidence="8 9" key="1">
    <citation type="submission" date="2021-01" db="EMBL/GenBank/DDBJ databases">
        <title>Genomic Encyclopedia of Type Strains, Phase IV (KMG-IV): sequencing the most valuable type-strain genomes for metagenomic binning, comparative biology and taxonomic classification.</title>
        <authorList>
            <person name="Goeker M."/>
        </authorList>
    </citation>
    <scope>NUCLEOTIDE SEQUENCE [LARGE SCALE GENOMIC DNA]</scope>
    <source>
        <strain evidence="8 9">DSM 25890</strain>
    </source>
</reference>
<gene>
    <name evidence="8" type="ORF">JOC73_001031</name>
</gene>
<comment type="similarity">
    <text evidence="5">Belongs to the YicC/YloC family.</text>
</comment>
<dbReference type="PANTHER" id="PTHR30636:SF3">
    <property type="entry name" value="UPF0701 PROTEIN YICC"/>
    <property type="match status" value="1"/>
</dbReference>
<evidence type="ECO:0000256" key="1">
    <source>
        <dbReference type="ARBA" id="ARBA00001968"/>
    </source>
</evidence>
<sequence>MLTSMTGFGRGESQTENRKFLVELKSLNHRYMDVSIKMPKIFTYLEEQIRQTIKDYVKRGRVEVFITYENLGDTEVKVVADLPLAQQYFNALKDLKDNIPARDDVSISLIAKYPDVIRVEKKELDEDETWNCLSEALNNGLNKLMEMRRVEGAQLKEDLIKRLGIIEGYIKEVEERSPQIIIEYRQRLNERIRELLEDAHNVDDSRILMEVALFADKSNITEEIVRFESHIKQFLITLEENDSIGRKLDFIIQEMNREVNTIGSKANNLTVTNIVVNMKSELEKMREQVQNIE</sequence>
<evidence type="ECO:0000256" key="4">
    <source>
        <dbReference type="ARBA" id="ARBA00022801"/>
    </source>
</evidence>
<keyword evidence="2" id="KW-0540">Nuclease</keyword>
<dbReference type="InterPro" id="IPR005229">
    <property type="entry name" value="YicC/YloC-like"/>
</dbReference>
<dbReference type="RefSeq" id="WP_204400838.1">
    <property type="nucleotide sequence ID" value="NZ_JAFBEE010000005.1"/>
</dbReference>